<organism evidence="5 6">
    <name type="scientific">Haematobacter massiliensis</name>
    <dbReference type="NCBI Taxonomy" id="195105"/>
    <lineage>
        <taxon>Bacteria</taxon>
        <taxon>Pseudomonadati</taxon>
        <taxon>Pseudomonadota</taxon>
        <taxon>Alphaproteobacteria</taxon>
        <taxon>Rhodobacterales</taxon>
        <taxon>Paracoccaceae</taxon>
        <taxon>Haematobacter</taxon>
    </lineage>
</organism>
<keyword evidence="6" id="KW-1185">Reference proteome</keyword>
<dbReference type="SUPFAM" id="SSF53850">
    <property type="entry name" value="Periplasmic binding protein-like II"/>
    <property type="match status" value="1"/>
</dbReference>
<keyword evidence="2" id="KW-0805">Transcription regulation</keyword>
<dbReference type="GO" id="GO:0003700">
    <property type="term" value="F:DNA-binding transcription factor activity"/>
    <property type="evidence" value="ECO:0007669"/>
    <property type="project" value="InterPro"/>
</dbReference>
<evidence type="ECO:0000313" key="5">
    <source>
        <dbReference type="EMBL" id="KFI31822.1"/>
    </source>
</evidence>
<dbReference type="InterPro" id="IPR036388">
    <property type="entry name" value="WH-like_DNA-bd_sf"/>
</dbReference>
<proteinExistence type="inferred from homology"/>
<dbReference type="PANTHER" id="PTHR30346:SF0">
    <property type="entry name" value="HCA OPERON TRANSCRIPTIONAL ACTIVATOR HCAR"/>
    <property type="match status" value="1"/>
</dbReference>
<dbReference type="AlphaFoldDB" id="A0A086YC22"/>
<comment type="similarity">
    <text evidence="1">Belongs to the LysR transcriptional regulatory family.</text>
</comment>
<evidence type="ECO:0000256" key="3">
    <source>
        <dbReference type="ARBA" id="ARBA00023125"/>
    </source>
</evidence>
<dbReference type="PRINTS" id="PR00039">
    <property type="entry name" value="HTHLYSR"/>
</dbReference>
<keyword evidence="4" id="KW-0804">Transcription</keyword>
<dbReference type="Gene3D" id="1.10.10.10">
    <property type="entry name" value="Winged helix-like DNA-binding domain superfamily/Winged helix DNA-binding domain"/>
    <property type="match status" value="1"/>
</dbReference>
<dbReference type="InterPro" id="IPR036390">
    <property type="entry name" value="WH_DNA-bd_sf"/>
</dbReference>
<dbReference type="SUPFAM" id="SSF46785">
    <property type="entry name" value="Winged helix' DNA-binding domain"/>
    <property type="match status" value="1"/>
</dbReference>
<gene>
    <name evidence="5" type="ORF">CN97_05190</name>
</gene>
<keyword evidence="3" id="KW-0238">DNA-binding</keyword>
<dbReference type="GO" id="GO:0032993">
    <property type="term" value="C:protein-DNA complex"/>
    <property type="evidence" value="ECO:0007669"/>
    <property type="project" value="TreeGrafter"/>
</dbReference>
<dbReference type="Pfam" id="PF00126">
    <property type="entry name" value="HTH_1"/>
    <property type="match status" value="1"/>
</dbReference>
<dbReference type="InterPro" id="IPR000847">
    <property type="entry name" value="LysR_HTH_N"/>
</dbReference>
<reference evidence="5 6" key="1">
    <citation type="submission" date="2014-03" db="EMBL/GenBank/DDBJ databases">
        <title>Genome of Haematobacter massiliensis CCUG 47968.</title>
        <authorList>
            <person name="Wang D."/>
            <person name="Wang G."/>
        </authorList>
    </citation>
    <scope>NUCLEOTIDE SEQUENCE [LARGE SCALE GENOMIC DNA]</scope>
    <source>
        <strain evidence="5 6">CCUG 47968</strain>
    </source>
</reference>
<dbReference type="Gene3D" id="3.40.190.10">
    <property type="entry name" value="Periplasmic binding protein-like II"/>
    <property type="match status" value="2"/>
</dbReference>
<evidence type="ECO:0000256" key="1">
    <source>
        <dbReference type="ARBA" id="ARBA00009437"/>
    </source>
</evidence>
<accession>A0A086YC22</accession>
<evidence type="ECO:0000313" key="6">
    <source>
        <dbReference type="Proteomes" id="UP000028826"/>
    </source>
</evidence>
<evidence type="ECO:0000256" key="2">
    <source>
        <dbReference type="ARBA" id="ARBA00023015"/>
    </source>
</evidence>
<dbReference type="EMBL" id="JGYG01000001">
    <property type="protein sequence ID" value="KFI31822.1"/>
    <property type="molecule type" value="Genomic_DNA"/>
</dbReference>
<evidence type="ECO:0000256" key="4">
    <source>
        <dbReference type="ARBA" id="ARBA00023163"/>
    </source>
</evidence>
<dbReference type="OrthoDB" id="9815174at2"/>
<dbReference type="PANTHER" id="PTHR30346">
    <property type="entry name" value="TRANSCRIPTIONAL DUAL REGULATOR HCAR-RELATED"/>
    <property type="match status" value="1"/>
</dbReference>
<protein>
    <submittedName>
        <fullName evidence="5">LysR family transcriptional regulator</fullName>
    </submittedName>
</protein>
<dbReference type="Proteomes" id="UP000028826">
    <property type="component" value="Unassembled WGS sequence"/>
</dbReference>
<dbReference type="Pfam" id="PF03466">
    <property type="entry name" value="LysR_substrate"/>
    <property type="match status" value="1"/>
</dbReference>
<name>A0A086YC22_9RHOB</name>
<dbReference type="InterPro" id="IPR005119">
    <property type="entry name" value="LysR_subst-bd"/>
</dbReference>
<dbReference type="PROSITE" id="PS50931">
    <property type="entry name" value="HTH_LYSR"/>
    <property type="match status" value="1"/>
</dbReference>
<sequence length="295" mass="32154">MASLVQTIAVAEYLNFRHAANMLGVSQSSVSTRVKTLEEDLGIRLFERHTRGVRLTEAGGHFVKQVTACLDQLDQAVKTAGMVARGQHGHLRIGVNGLTSKSFLADLLFQYRNQNPSITLEIAKGTARGLIMQVRAGRLDMAFVIGSPEPPDCHSRRIWSEPILAALPVGHPLASRASIVWGDLAGKTVVVRHGGTGPHVHDHIILRLAETWSAPSILRFQVGQETLLSMVRQGFGVTIVEASAASIPSSEVIYLPFANEPEPLIFSAVWSSHNRSPALRNLLNLAGRMRRESGR</sequence>
<dbReference type="GO" id="GO:0003677">
    <property type="term" value="F:DNA binding"/>
    <property type="evidence" value="ECO:0007669"/>
    <property type="project" value="UniProtKB-KW"/>
</dbReference>
<dbReference type="eggNOG" id="COG0583">
    <property type="taxonomic scope" value="Bacteria"/>
</dbReference>
<dbReference type="CDD" id="cd08414">
    <property type="entry name" value="PBP2_LTTR_aromatics_like"/>
    <property type="match status" value="1"/>
</dbReference>
<dbReference type="STRING" id="195105.CN97_05190"/>
<dbReference type="FunFam" id="1.10.10.10:FF:000001">
    <property type="entry name" value="LysR family transcriptional regulator"/>
    <property type="match status" value="1"/>
</dbReference>
<comment type="caution">
    <text evidence="5">The sequence shown here is derived from an EMBL/GenBank/DDBJ whole genome shotgun (WGS) entry which is preliminary data.</text>
</comment>